<feature type="region of interest" description="Disordered" evidence="1">
    <location>
        <begin position="498"/>
        <end position="536"/>
    </location>
</feature>
<name>A0A9X5I5Q4_9CYAN</name>
<evidence type="ECO:0008006" key="4">
    <source>
        <dbReference type="Google" id="ProtNLM"/>
    </source>
</evidence>
<gene>
    <name evidence="2" type="ORF">QH73_0015045</name>
</gene>
<dbReference type="EMBL" id="JTJC03000004">
    <property type="protein sequence ID" value="NHC35954.1"/>
    <property type="molecule type" value="Genomic_DNA"/>
</dbReference>
<keyword evidence="3" id="KW-1185">Reference proteome</keyword>
<sequence length="681" mass="76605">MLTTTKEKSFAPKGAEKAIAPADPLGVRFCQYFNHPWGFIYAPAIRSEKPHWQTETRYPLQPRNLWQQYQNPHSFLGLRFGKNTRYFAIDIDINSAYHPAHDPTAYKSVLGALEEIGLCKPVAVTSSDSGGIHVYYFFGEELPTFPLACACFDALTDAGLEIKQGQLEIFPNLKAWTALPSNYNALRLPLQAGSFMLDESMSPYTNDLDSFLDAADWSAAGQDYFTLKLAIKAASLRQQKLYKPANSIKAELWRLDLKQRIAQGWTDYGQTNSLLKDIACYGIVFKELADEALVEYIVETALTSPGYCEYCRHQHNIEQRAREWAYCCMGFYTPYPSIPNRQRNYRSHFGCANNIVDFPHSNLNQEKQLHTQERIRNIVAHLELAGELPLTPAIRATAIIATSKQLYGVGVSKTTLHKPEYLALWHPRNYPKDAQRCVQPHCEPVAADFTPQKYPQIPDPWLEPEPPQPAPTQEQTNLYTPLPIMKVLCLPQAKQDLQPHSLEDSTNSKNSLNSSNSLPTESNSCSDKNYKSPTSGSAVEKFYNQDLSIDASSIVDATAIIAPEQQQEQSTSLQGRESKGGSVSLAATQVENSRLHSTAPADTQTIRRLIKIRLIAIQHAKKAVQSQSLIEGRRFSPQEREQRETVAKMRFLWESGEPILMDEVLAWARANPDLLPEVKPS</sequence>
<comment type="caution">
    <text evidence="2">The sequence shown here is derived from an EMBL/GenBank/DDBJ whole genome shotgun (WGS) entry which is preliminary data.</text>
</comment>
<dbReference type="OrthoDB" id="425592at2"/>
<feature type="compositionally biased region" description="Low complexity" evidence="1">
    <location>
        <begin position="505"/>
        <end position="526"/>
    </location>
</feature>
<dbReference type="Proteomes" id="UP000031532">
    <property type="component" value="Unassembled WGS sequence"/>
</dbReference>
<evidence type="ECO:0000256" key="1">
    <source>
        <dbReference type="SAM" id="MobiDB-lite"/>
    </source>
</evidence>
<dbReference type="AlphaFoldDB" id="A0A9X5I5Q4"/>
<protein>
    <recommendedName>
        <fullName evidence="4">DNA primase</fullName>
    </recommendedName>
</protein>
<feature type="compositionally biased region" description="Pro residues" evidence="1">
    <location>
        <begin position="457"/>
        <end position="470"/>
    </location>
</feature>
<evidence type="ECO:0000313" key="2">
    <source>
        <dbReference type="EMBL" id="NHC35954.1"/>
    </source>
</evidence>
<feature type="region of interest" description="Disordered" evidence="1">
    <location>
        <begin position="450"/>
        <end position="475"/>
    </location>
</feature>
<organism evidence="2 3">
    <name type="scientific">Scytonema millei VB511283</name>
    <dbReference type="NCBI Taxonomy" id="1245923"/>
    <lineage>
        <taxon>Bacteria</taxon>
        <taxon>Bacillati</taxon>
        <taxon>Cyanobacteriota</taxon>
        <taxon>Cyanophyceae</taxon>
        <taxon>Nostocales</taxon>
        <taxon>Scytonemataceae</taxon>
        <taxon>Scytonema</taxon>
    </lineage>
</organism>
<accession>A0A9X5I5Q4</accession>
<evidence type="ECO:0000313" key="3">
    <source>
        <dbReference type="Proteomes" id="UP000031532"/>
    </source>
</evidence>
<proteinExistence type="predicted"/>
<dbReference type="RefSeq" id="WP_132867100.1">
    <property type="nucleotide sequence ID" value="NZ_JTJC03000004.1"/>
</dbReference>
<reference evidence="2 3" key="1">
    <citation type="journal article" date="2015" name="Genome Announc.">
        <title>Draft Genome Sequence of the Terrestrial Cyanobacterium Scytonema millei VB511283, Isolated from Eastern India.</title>
        <authorList>
            <person name="Sen D."/>
            <person name="Chandrababunaidu M.M."/>
            <person name="Singh D."/>
            <person name="Sanghi N."/>
            <person name="Ghorai A."/>
            <person name="Mishra G.P."/>
            <person name="Madduluri M."/>
            <person name="Adhikary S.P."/>
            <person name="Tripathy S."/>
        </authorList>
    </citation>
    <scope>NUCLEOTIDE SEQUENCE [LARGE SCALE GENOMIC DNA]</scope>
    <source>
        <strain evidence="2 3">VB511283</strain>
    </source>
</reference>